<dbReference type="PANTHER" id="PTHR26379">
    <property type="entry name" value="BTB/POZ AND MATH DOMAIN-CONTAINING PROTEIN 1"/>
    <property type="match status" value="1"/>
</dbReference>
<feature type="domain" description="MATH" evidence="4">
    <location>
        <begin position="1"/>
        <end position="121"/>
    </location>
</feature>
<dbReference type="PANTHER" id="PTHR26379:SF466">
    <property type="entry name" value="BTB_POZ AND MATH DOMAIN-CONTAINING PROTEIN 4"/>
    <property type="match status" value="1"/>
</dbReference>
<dbReference type="OrthoDB" id="6359816at2759"/>
<dbReference type="Proteomes" id="UP000231279">
    <property type="component" value="Unassembled WGS sequence"/>
</dbReference>
<accession>A0A2G9HPI2</accession>
<organism evidence="5 6">
    <name type="scientific">Handroanthus impetiginosus</name>
    <dbReference type="NCBI Taxonomy" id="429701"/>
    <lineage>
        <taxon>Eukaryota</taxon>
        <taxon>Viridiplantae</taxon>
        <taxon>Streptophyta</taxon>
        <taxon>Embryophyta</taxon>
        <taxon>Tracheophyta</taxon>
        <taxon>Spermatophyta</taxon>
        <taxon>Magnoliopsida</taxon>
        <taxon>eudicotyledons</taxon>
        <taxon>Gunneridae</taxon>
        <taxon>Pentapetalae</taxon>
        <taxon>asterids</taxon>
        <taxon>lamiids</taxon>
        <taxon>Lamiales</taxon>
        <taxon>Bignoniaceae</taxon>
        <taxon>Crescentiina</taxon>
        <taxon>Tabebuia alliance</taxon>
        <taxon>Handroanthus</taxon>
    </lineage>
</organism>
<comment type="caution">
    <text evidence="5">The sequence shown here is derived from an EMBL/GenBank/DDBJ whole genome shotgun (WGS) entry which is preliminary data.</text>
</comment>
<feature type="region of interest" description="Disordered" evidence="2">
    <location>
        <begin position="283"/>
        <end position="304"/>
    </location>
</feature>
<dbReference type="InterPro" id="IPR045005">
    <property type="entry name" value="BPM1-6"/>
</dbReference>
<evidence type="ECO:0008006" key="7">
    <source>
        <dbReference type="Google" id="ProtNLM"/>
    </source>
</evidence>
<proteinExistence type="predicted"/>
<comment type="pathway">
    <text evidence="1">Protein modification; protein ubiquitination.</text>
</comment>
<protein>
    <recommendedName>
        <fullName evidence="7">Speckle-type POZ protein SPOP</fullName>
    </recommendedName>
</protein>
<gene>
    <name evidence="5" type="ORF">CDL12_07892</name>
</gene>
<dbReference type="Gene3D" id="2.60.210.10">
    <property type="entry name" value="Apoptosis, Tumor Necrosis Factor Receptor Associated Protein 2, Chain A"/>
    <property type="match status" value="1"/>
</dbReference>
<sequence length="317" mass="36225">MGVEECIESTYFMVDGHKWVIVFYPRGRTEIAHKEGYTSLYLILDSDITSLLLICLEFSILDQSCRGNHLVFPYISSQMKSPRLLVSFRGSTYGFRKFIKWSSLESSDYVKDDCLKISCTVEVFTSRTPPTNVGIDYSRFFKRKERANVFLKVEGESICAHKSKLAASSPAFRLLVSDTHPQEEIVIPDMEPRAVLQFIYTGTLMEEEHEEIGDKNSGNSFLVKVLAAADQFDLKILKKMCESRIMESASRESVAYLLHIADHYRATELKAACLRFSAKNRDENAEAQHSSSKEKESFANMFQPLDRVDVMQKIKED</sequence>
<dbReference type="Gene3D" id="3.30.710.10">
    <property type="entry name" value="Potassium Channel Kv1.1, Chain A"/>
    <property type="match status" value="1"/>
</dbReference>
<dbReference type="InterPro" id="IPR008974">
    <property type="entry name" value="TRAF-like"/>
</dbReference>
<name>A0A2G9HPI2_9LAMI</name>
<dbReference type="PROSITE" id="PS50144">
    <property type="entry name" value="MATH"/>
    <property type="match status" value="1"/>
</dbReference>
<dbReference type="InterPro" id="IPR011333">
    <property type="entry name" value="SKP1/BTB/POZ_sf"/>
</dbReference>
<keyword evidence="6" id="KW-1185">Reference proteome</keyword>
<dbReference type="SUPFAM" id="SSF49599">
    <property type="entry name" value="TRAF domain-like"/>
    <property type="match status" value="1"/>
</dbReference>
<dbReference type="SMART" id="SM00225">
    <property type="entry name" value="BTB"/>
    <property type="match status" value="1"/>
</dbReference>
<feature type="domain" description="BTB" evidence="3">
    <location>
        <begin position="147"/>
        <end position="208"/>
    </location>
</feature>
<dbReference type="AlphaFoldDB" id="A0A2G9HPI2"/>
<dbReference type="Pfam" id="PF00651">
    <property type="entry name" value="BTB"/>
    <property type="match status" value="1"/>
</dbReference>
<evidence type="ECO:0000313" key="6">
    <source>
        <dbReference type="Proteomes" id="UP000231279"/>
    </source>
</evidence>
<evidence type="ECO:0000313" key="5">
    <source>
        <dbReference type="EMBL" id="PIN19431.1"/>
    </source>
</evidence>
<dbReference type="GO" id="GO:0016567">
    <property type="term" value="P:protein ubiquitination"/>
    <property type="evidence" value="ECO:0007669"/>
    <property type="project" value="InterPro"/>
</dbReference>
<dbReference type="STRING" id="429701.A0A2G9HPI2"/>
<evidence type="ECO:0000259" key="4">
    <source>
        <dbReference type="PROSITE" id="PS50144"/>
    </source>
</evidence>
<dbReference type="InterPro" id="IPR002083">
    <property type="entry name" value="MATH/TRAF_dom"/>
</dbReference>
<feature type="compositionally biased region" description="Basic and acidic residues" evidence="2">
    <location>
        <begin position="283"/>
        <end position="297"/>
    </location>
</feature>
<dbReference type="CDD" id="cd00121">
    <property type="entry name" value="MATH"/>
    <property type="match status" value="1"/>
</dbReference>
<reference evidence="6" key="1">
    <citation type="journal article" date="2018" name="Gigascience">
        <title>Genome assembly of the Pink Ipe (Handroanthus impetiginosus, Bignoniaceae), a highly valued, ecologically keystone Neotropical timber forest tree.</title>
        <authorList>
            <person name="Silva-Junior O.B."/>
            <person name="Grattapaglia D."/>
            <person name="Novaes E."/>
            <person name="Collevatti R.G."/>
        </authorList>
    </citation>
    <scope>NUCLEOTIDE SEQUENCE [LARGE SCALE GENOMIC DNA]</scope>
    <source>
        <strain evidence="6">cv. UFG-1</strain>
    </source>
</reference>
<dbReference type="Pfam" id="PF22486">
    <property type="entry name" value="MATH_2"/>
    <property type="match status" value="1"/>
</dbReference>
<dbReference type="PROSITE" id="PS50097">
    <property type="entry name" value="BTB"/>
    <property type="match status" value="1"/>
</dbReference>
<evidence type="ECO:0000256" key="1">
    <source>
        <dbReference type="ARBA" id="ARBA00004906"/>
    </source>
</evidence>
<dbReference type="SUPFAM" id="SSF54695">
    <property type="entry name" value="POZ domain"/>
    <property type="match status" value="1"/>
</dbReference>
<evidence type="ECO:0000259" key="3">
    <source>
        <dbReference type="PROSITE" id="PS50097"/>
    </source>
</evidence>
<dbReference type="EMBL" id="NKXS01001281">
    <property type="protein sequence ID" value="PIN19431.1"/>
    <property type="molecule type" value="Genomic_DNA"/>
</dbReference>
<evidence type="ECO:0000256" key="2">
    <source>
        <dbReference type="SAM" id="MobiDB-lite"/>
    </source>
</evidence>
<dbReference type="InterPro" id="IPR000210">
    <property type="entry name" value="BTB/POZ_dom"/>
</dbReference>